<dbReference type="GO" id="GO:0008270">
    <property type="term" value="F:zinc ion binding"/>
    <property type="evidence" value="ECO:0007669"/>
    <property type="project" value="InterPro"/>
</dbReference>
<dbReference type="Gene3D" id="2.60.40.10">
    <property type="entry name" value="Immunoglobulins"/>
    <property type="match status" value="2"/>
</dbReference>
<evidence type="ECO:0000259" key="3">
    <source>
        <dbReference type="PROSITE" id="PS51272"/>
    </source>
</evidence>
<dbReference type="InterPro" id="IPR051465">
    <property type="entry name" value="Cell_Envelope_Struct_Comp"/>
</dbReference>
<protein>
    <submittedName>
        <fullName evidence="4">S-layer domain protein</fullName>
    </submittedName>
</protein>
<dbReference type="PROSITE" id="PS50853">
    <property type="entry name" value="FN3"/>
    <property type="match status" value="2"/>
</dbReference>
<dbReference type="PANTHER" id="PTHR43308">
    <property type="entry name" value="OUTER MEMBRANE PROTEIN ALPHA-RELATED"/>
    <property type="match status" value="1"/>
</dbReference>
<dbReference type="PROSITE" id="PS51272">
    <property type="entry name" value="SLH"/>
    <property type="match status" value="3"/>
</dbReference>
<dbReference type="SUPFAM" id="SSF49265">
    <property type="entry name" value="Fibronectin type III"/>
    <property type="match status" value="2"/>
</dbReference>
<dbReference type="InterPro" id="IPR036116">
    <property type="entry name" value="FN3_sf"/>
</dbReference>
<proteinExistence type="predicted"/>
<dbReference type="Gene3D" id="2.160.20.110">
    <property type="match status" value="2"/>
</dbReference>
<feature type="domain" description="Fibronectin type-III" evidence="2">
    <location>
        <begin position="552"/>
        <end position="646"/>
    </location>
</feature>
<dbReference type="SMART" id="SM00060">
    <property type="entry name" value="FN3"/>
    <property type="match status" value="3"/>
</dbReference>
<dbReference type="AlphaFoldDB" id="A0A100VSD5"/>
<comment type="caution">
    <text evidence="4">The sequence shown here is derived from an EMBL/GenBank/DDBJ whole genome shotgun (WGS) entry which is preliminary data.</text>
</comment>
<reference evidence="4 5" key="1">
    <citation type="journal article" date="2016" name="Genome Announc.">
        <title>Draft Genome Sequence of Paenibacillus amylolyticus Heshi-A3, Isolated from Fermented Rice Bran in a Japanese Fermented Seafood Dish.</title>
        <authorList>
            <person name="Akuzawa S."/>
            <person name="Nagaoka J."/>
            <person name="Kanekatsu M."/>
            <person name="Kubota E."/>
            <person name="Ohtake R."/>
            <person name="Suzuki T."/>
            <person name="Kanesaki Y."/>
        </authorList>
    </citation>
    <scope>NUCLEOTIDE SEQUENCE [LARGE SCALE GENOMIC DNA]</scope>
    <source>
        <strain evidence="4 5">Heshi-A3</strain>
    </source>
</reference>
<dbReference type="Proteomes" id="UP000069697">
    <property type="component" value="Unassembled WGS sequence"/>
</dbReference>
<dbReference type="InterPro" id="IPR001119">
    <property type="entry name" value="SLH_dom"/>
</dbReference>
<feature type="region of interest" description="Disordered" evidence="1">
    <location>
        <begin position="733"/>
        <end position="779"/>
    </location>
</feature>
<dbReference type="CDD" id="cd00063">
    <property type="entry name" value="FN3"/>
    <property type="match status" value="3"/>
</dbReference>
<dbReference type="InterPro" id="IPR013783">
    <property type="entry name" value="Ig-like_fold"/>
</dbReference>
<dbReference type="Pfam" id="PF05342">
    <property type="entry name" value="Peptidase_M26_N"/>
    <property type="match status" value="1"/>
</dbReference>
<evidence type="ECO:0000256" key="1">
    <source>
        <dbReference type="SAM" id="MobiDB-lite"/>
    </source>
</evidence>
<evidence type="ECO:0000259" key="2">
    <source>
        <dbReference type="PROSITE" id="PS50853"/>
    </source>
</evidence>
<dbReference type="RefSeq" id="WP_062837626.1">
    <property type="nucleotide sequence ID" value="NZ_BCNV01000008.1"/>
</dbReference>
<feature type="compositionally biased region" description="Low complexity" evidence="1">
    <location>
        <begin position="769"/>
        <end position="779"/>
    </location>
</feature>
<feature type="compositionally biased region" description="Pro residues" evidence="1">
    <location>
        <begin position="756"/>
        <end position="768"/>
    </location>
</feature>
<dbReference type="InterPro" id="IPR008006">
    <property type="entry name" value="Peptidase_M26_N_dom"/>
</dbReference>
<name>A0A100VSD5_PAEAM</name>
<dbReference type="GO" id="GO:0004222">
    <property type="term" value="F:metalloendopeptidase activity"/>
    <property type="evidence" value="ECO:0007669"/>
    <property type="project" value="InterPro"/>
</dbReference>
<dbReference type="EMBL" id="BCNV01000008">
    <property type="protein sequence ID" value="GAS85261.1"/>
    <property type="molecule type" value="Genomic_DNA"/>
</dbReference>
<feature type="domain" description="Fibronectin type-III" evidence="2">
    <location>
        <begin position="447"/>
        <end position="551"/>
    </location>
</feature>
<organism evidence="4 5">
    <name type="scientific">Paenibacillus amylolyticus</name>
    <dbReference type="NCBI Taxonomy" id="1451"/>
    <lineage>
        <taxon>Bacteria</taxon>
        <taxon>Bacillati</taxon>
        <taxon>Bacillota</taxon>
        <taxon>Bacilli</taxon>
        <taxon>Bacillales</taxon>
        <taxon>Paenibacillaceae</taxon>
        <taxon>Paenibacillus</taxon>
    </lineage>
</organism>
<sequence>MGKRIQKRRSILRQTIMFLLAVVLVSGTVPGIMGQGSAQAGSCLEETAPDSNGVTWYLIGNAHELSCIGENLNGNYKLTKDISAIDMVDFISNSATLGWVPIGDEVNYFTGVLDGAGHSIDGLNASDEGLEYMGLFARLDGAVIKNLNLNGVSFTAQRYVGALAGRSEASQIEHVYVSGQVQGDSRVGGLVGRSEETQYTNNKANVTVAALNDEGQDYGGFIGRSTEDVLIGNTATGNVLAKDSSESIGGFIGQLNDSVTSRNSATGNVEGNLSIGGFIGEMEYSLDHSIDNNYATGSVFTNGEGQWDDNSYGAAFIGGFIGNLNVETEEDVPATLFIKNNYYSGSIYAGAADPTTAGSFIGSPVSDSSIIFQNNYWDMDMVPNFADNQSQYASGQTTQSMHSEWNYATWDFTNIWDFQLGVNNGYPVLRPYIASEPPVSTTDITFEPGYPKQGARTPTTSKITVKLNQPGRVYFADQPFDWTVPQLTSEMARSQAINKQAFVDIALGEEKSFIVKNLTPGTNYNVYVVAEDTNGQLMPQPGQMIFQTLLASPVSPSNVTATAGDGQAKVTWSSDPNVTFSVYMYEGTTAPEDPDAWIDITNFTTNEQLVTGLTNGISYVFAVKAYYIEDGSVSEFIPSNVVTPQAAGTPVLPDAPETIVAQAGDGKATVYWAGVINVNQFVLYKYQGTQAPQDKHDWIKVKSGIEAASYTVDDLTNGLPYVFAIRSSNENGLSDYKVSGPVTPKGSGNEGGGTPTPGPSPNPTPTPSPSTSAPSVTPAPQKEVIKVNVENGDQAATVASLEISRTRGTDGTVKDELQLSQSKAQSIIDQLKQTGSSTAVILIPDVKDEVTQWDLDLSSGSSALLAEQGVNLVISNPNVRITIPASSLKDRTDDIYFRLVPVKKETERADIQTRAQSNESIIQFAGTKDIQILGRPMTIETNLQSRPVTLVLPVIANQLAGVNSEELGVYIEHSDGTKELVHGKLVTLNSDNEQGVEIEVDHFSTFSIVKVKDWTDNTLKAQPYIQGYADGSFRPERSVTRAEMATLITRVLGTSTTEGNHTFKDVKPTHWAELAIAAAAQSGYVKGYTDGSFKPDQAMTRAELASVLQHLLNTEQTADEANTFNDVNDHWAQQAIARLNAAGVVTGYEDGTFRPSQPVTRAEAVTMLNKLIGLDPATNAVRQWSDVPNTHWAYKAIEAASISQ</sequence>
<evidence type="ECO:0000313" key="4">
    <source>
        <dbReference type="EMBL" id="GAS85261.1"/>
    </source>
</evidence>
<gene>
    <name evidence="4" type="ORF">PAHA3_5383</name>
</gene>
<dbReference type="InterPro" id="IPR003961">
    <property type="entry name" value="FN3_dom"/>
</dbReference>
<dbReference type="Pfam" id="PF00395">
    <property type="entry name" value="SLH"/>
    <property type="match status" value="3"/>
</dbReference>
<feature type="domain" description="SLH" evidence="3">
    <location>
        <begin position="1119"/>
        <end position="1182"/>
    </location>
</feature>
<evidence type="ECO:0000313" key="5">
    <source>
        <dbReference type="Proteomes" id="UP000069697"/>
    </source>
</evidence>
<reference evidence="5" key="2">
    <citation type="submission" date="2016-01" db="EMBL/GenBank/DDBJ databases">
        <title>Draft Genome Sequence of Paenibacillus amylolyticus Heshi-A3 that Was Isolated from Fermented Rice Bran with Aging Salted Mackerel, Which Was Named Heshiko as Traditional Fermented Seafood in Japan.</title>
        <authorList>
            <person name="Akuzawa S."/>
            <person name="Nakagawa J."/>
            <person name="Kanekatsu T."/>
            <person name="Kubota E."/>
            <person name="Ohtake R."/>
            <person name="Suzuki T."/>
            <person name="Kanesaki Y."/>
        </authorList>
    </citation>
    <scope>NUCLEOTIDE SEQUENCE [LARGE SCALE GENOMIC DNA]</scope>
    <source>
        <strain evidence="5">Heshi-A3</strain>
    </source>
</reference>
<feature type="domain" description="SLH" evidence="3">
    <location>
        <begin position="1059"/>
        <end position="1118"/>
    </location>
</feature>
<accession>A0A100VSD5</accession>
<dbReference type="GO" id="GO:0016020">
    <property type="term" value="C:membrane"/>
    <property type="evidence" value="ECO:0007669"/>
    <property type="project" value="InterPro"/>
</dbReference>
<feature type="domain" description="SLH" evidence="3">
    <location>
        <begin position="991"/>
        <end position="1058"/>
    </location>
</feature>